<dbReference type="InterPro" id="IPR011990">
    <property type="entry name" value="TPR-like_helical_dom_sf"/>
</dbReference>
<dbReference type="Gene3D" id="1.25.40.390">
    <property type="match status" value="1"/>
</dbReference>
<sequence length="51" mass="6100">MFFILVNFCANLFQKINIDNAPRKFDRAMYLYPIQFSEISNSRKLVQNPGW</sequence>
<comment type="similarity">
    <text evidence="2">Belongs to the SusD family.</text>
</comment>
<evidence type="ECO:0000256" key="5">
    <source>
        <dbReference type="ARBA" id="ARBA00023237"/>
    </source>
</evidence>
<accession>A0ABY2E141</accession>
<evidence type="ECO:0000256" key="4">
    <source>
        <dbReference type="ARBA" id="ARBA00023136"/>
    </source>
</evidence>
<keyword evidence="5" id="KW-0998">Cell outer membrane</keyword>
<keyword evidence="3" id="KW-0732">Signal</keyword>
<evidence type="ECO:0000313" key="7">
    <source>
        <dbReference type="EMBL" id="TDE31976.1"/>
    </source>
</evidence>
<evidence type="ECO:0000259" key="6">
    <source>
        <dbReference type="Pfam" id="PF07980"/>
    </source>
</evidence>
<dbReference type="Pfam" id="PF07980">
    <property type="entry name" value="SusD_RagB"/>
    <property type="match status" value="1"/>
</dbReference>
<evidence type="ECO:0000256" key="3">
    <source>
        <dbReference type="ARBA" id="ARBA00022729"/>
    </source>
</evidence>
<dbReference type="EMBL" id="SMLH01000001">
    <property type="protein sequence ID" value="TDE31976.1"/>
    <property type="molecule type" value="Genomic_DNA"/>
</dbReference>
<keyword evidence="4" id="KW-0472">Membrane</keyword>
<dbReference type="Proteomes" id="UP000294685">
    <property type="component" value="Unassembled WGS sequence"/>
</dbReference>
<comment type="caution">
    <text evidence="7">The sequence shown here is derived from an EMBL/GenBank/DDBJ whole genome shotgun (WGS) entry which is preliminary data.</text>
</comment>
<dbReference type="InterPro" id="IPR012944">
    <property type="entry name" value="SusD_RagB_dom"/>
</dbReference>
<feature type="domain" description="RagB/SusD" evidence="6">
    <location>
        <begin position="12"/>
        <end position="51"/>
    </location>
</feature>
<gene>
    <name evidence="7" type="ORF">E0I61_00940</name>
</gene>
<keyword evidence="8" id="KW-1185">Reference proteome</keyword>
<name>A0ABY2E141_9FLAO</name>
<organism evidence="7 8">
    <name type="scientific">Flavobacterium ranwuense</name>
    <dbReference type="NCBI Taxonomy" id="2541725"/>
    <lineage>
        <taxon>Bacteria</taxon>
        <taxon>Pseudomonadati</taxon>
        <taxon>Bacteroidota</taxon>
        <taxon>Flavobacteriia</taxon>
        <taxon>Flavobacteriales</taxon>
        <taxon>Flavobacteriaceae</taxon>
        <taxon>Flavobacterium</taxon>
    </lineage>
</organism>
<protein>
    <submittedName>
        <fullName evidence="7">RagB/SusD family nutrient uptake outer membrane protein</fullName>
    </submittedName>
</protein>
<evidence type="ECO:0000256" key="2">
    <source>
        <dbReference type="ARBA" id="ARBA00006275"/>
    </source>
</evidence>
<comment type="subcellular location">
    <subcellularLocation>
        <location evidence="1">Cell outer membrane</location>
    </subcellularLocation>
</comment>
<reference evidence="7 8" key="1">
    <citation type="submission" date="2019-03" db="EMBL/GenBank/DDBJ databases">
        <title>Novel species of Flavobacterium.</title>
        <authorList>
            <person name="Liu Q."/>
            <person name="Xin Y.-H."/>
        </authorList>
    </citation>
    <scope>NUCLEOTIDE SEQUENCE [LARGE SCALE GENOMIC DNA]</scope>
    <source>
        <strain evidence="7 8">LB2P22</strain>
    </source>
</reference>
<evidence type="ECO:0000256" key="1">
    <source>
        <dbReference type="ARBA" id="ARBA00004442"/>
    </source>
</evidence>
<proteinExistence type="inferred from homology"/>
<dbReference type="SUPFAM" id="SSF48452">
    <property type="entry name" value="TPR-like"/>
    <property type="match status" value="1"/>
</dbReference>
<evidence type="ECO:0000313" key="8">
    <source>
        <dbReference type="Proteomes" id="UP000294685"/>
    </source>
</evidence>